<dbReference type="EMBL" id="UINC01000694">
    <property type="protein sequence ID" value="SUZ59709.1"/>
    <property type="molecule type" value="Genomic_DNA"/>
</dbReference>
<keyword evidence="1" id="KW-0479">Metal-binding</keyword>
<keyword evidence="2" id="KW-0408">Iron</keyword>
<dbReference type="AlphaFoldDB" id="A0A381NZT6"/>
<dbReference type="InterPro" id="IPR010376">
    <property type="entry name" value="GBBH-like_N"/>
</dbReference>
<dbReference type="InterPro" id="IPR038492">
    <property type="entry name" value="GBBH-like_N_sf"/>
</dbReference>
<dbReference type="Gene3D" id="3.30.2020.30">
    <property type="match status" value="1"/>
</dbReference>
<sequence length="102" mass="11843">MLKVNKKAKPEKILLGEEVYILWQDGHESHISFFDLRNACPCASCVDELSGEKTLDPENIPKDIRPLKSEYVGNYALRVYWSDNHDTGIFHYKMLHDYAKSQ</sequence>
<gene>
    <name evidence="4" type="ORF">METZ01_LOCUS12563</name>
</gene>
<evidence type="ECO:0000259" key="3">
    <source>
        <dbReference type="Pfam" id="PF06155"/>
    </source>
</evidence>
<organism evidence="4">
    <name type="scientific">marine metagenome</name>
    <dbReference type="NCBI Taxonomy" id="408172"/>
    <lineage>
        <taxon>unclassified sequences</taxon>
        <taxon>metagenomes</taxon>
        <taxon>ecological metagenomes</taxon>
    </lineage>
</organism>
<evidence type="ECO:0000256" key="1">
    <source>
        <dbReference type="ARBA" id="ARBA00022723"/>
    </source>
</evidence>
<evidence type="ECO:0000256" key="2">
    <source>
        <dbReference type="ARBA" id="ARBA00023004"/>
    </source>
</evidence>
<dbReference type="PANTHER" id="PTHR35303">
    <property type="entry name" value="OS02G0197800 PROTEIN"/>
    <property type="match status" value="1"/>
</dbReference>
<accession>A0A381NZT6</accession>
<feature type="domain" description="Gamma-butyrobetaine hydroxylase-like N-terminal" evidence="3">
    <location>
        <begin position="17"/>
        <end position="96"/>
    </location>
</feature>
<dbReference type="Pfam" id="PF06155">
    <property type="entry name" value="GBBH-like_N"/>
    <property type="match status" value="1"/>
</dbReference>
<protein>
    <recommendedName>
        <fullName evidence="3">Gamma-butyrobetaine hydroxylase-like N-terminal domain-containing protein</fullName>
    </recommendedName>
</protein>
<dbReference type="GO" id="GO:0046872">
    <property type="term" value="F:metal ion binding"/>
    <property type="evidence" value="ECO:0007669"/>
    <property type="project" value="UniProtKB-KW"/>
</dbReference>
<proteinExistence type="predicted"/>
<name>A0A381NZT6_9ZZZZ</name>
<reference evidence="4" key="1">
    <citation type="submission" date="2018-05" db="EMBL/GenBank/DDBJ databases">
        <authorList>
            <person name="Lanie J.A."/>
            <person name="Ng W.-L."/>
            <person name="Kazmierczak K.M."/>
            <person name="Andrzejewski T.M."/>
            <person name="Davidsen T.M."/>
            <person name="Wayne K.J."/>
            <person name="Tettelin H."/>
            <person name="Glass J.I."/>
            <person name="Rusch D."/>
            <person name="Podicherti R."/>
            <person name="Tsui H.-C.T."/>
            <person name="Winkler M.E."/>
        </authorList>
    </citation>
    <scope>NUCLEOTIDE SEQUENCE</scope>
</reference>
<evidence type="ECO:0000313" key="4">
    <source>
        <dbReference type="EMBL" id="SUZ59709.1"/>
    </source>
</evidence>